<dbReference type="KEGG" id="smo:SELMODRAFT_428333"/>
<organism evidence="3">
    <name type="scientific">Selaginella moellendorffii</name>
    <name type="common">Spikemoss</name>
    <dbReference type="NCBI Taxonomy" id="88036"/>
    <lineage>
        <taxon>Eukaryota</taxon>
        <taxon>Viridiplantae</taxon>
        <taxon>Streptophyta</taxon>
        <taxon>Embryophyta</taxon>
        <taxon>Tracheophyta</taxon>
        <taxon>Lycopodiopsida</taxon>
        <taxon>Selaginellales</taxon>
        <taxon>Selaginellaceae</taxon>
        <taxon>Selaginella</taxon>
    </lineage>
</organism>
<name>D8T2H7_SELML</name>
<dbReference type="AlphaFoldDB" id="D8T2H7"/>
<dbReference type="EMBL" id="GL377666">
    <property type="protein sequence ID" value="EFJ09101.1"/>
    <property type="molecule type" value="Genomic_DNA"/>
</dbReference>
<feature type="region of interest" description="Disordered" evidence="1">
    <location>
        <begin position="315"/>
        <end position="345"/>
    </location>
</feature>
<proteinExistence type="predicted"/>
<evidence type="ECO:0000313" key="2">
    <source>
        <dbReference type="EMBL" id="EFJ09101.1"/>
    </source>
</evidence>
<protein>
    <submittedName>
        <fullName evidence="2">Uncharacterized protein</fullName>
    </submittedName>
</protein>
<reference evidence="2 3" key="1">
    <citation type="journal article" date="2011" name="Science">
        <title>The Selaginella genome identifies genetic changes associated with the evolution of vascular plants.</title>
        <authorList>
            <person name="Banks J.A."/>
            <person name="Nishiyama T."/>
            <person name="Hasebe M."/>
            <person name="Bowman J.L."/>
            <person name="Gribskov M."/>
            <person name="dePamphilis C."/>
            <person name="Albert V.A."/>
            <person name="Aono N."/>
            <person name="Aoyama T."/>
            <person name="Ambrose B.A."/>
            <person name="Ashton N.W."/>
            <person name="Axtell M.J."/>
            <person name="Barker E."/>
            <person name="Barker M.S."/>
            <person name="Bennetzen J.L."/>
            <person name="Bonawitz N.D."/>
            <person name="Chapple C."/>
            <person name="Cheng C."/>
            <person name="Correa L.G."/>
            <person name="Dacre M."/>
            <person name="DeBarry J."/>
            <person name="Dreyer I."/>
            <person name="Elias M."/>
            <person name="Engstrom E.M."/>
            <person name="Estelle M."/>
            <person name="Feng L."/>
            <person name="Finet C."/>
            <person name="Floyd S.K."/>
            <person name="Frommer W.B."/>
            <person name="Fujita T."/>
            <person name="Gramzow L."/>
            <person name="Gutensohn M."/>
            <person name="Harholt J."/>
            <person name="Hattori M."/>
            <person name="Heyl A."/>
            <person name="Hirai T."/>
            <person name="Hiwatashi Y."/>
            <person name="Ishikawa M."/>
            <person name="Iwata M."/>
            <person name="Karol K.G."/>
            <person name="Koehler B."/>
            <person name="Kolukisaoglu U."/>
            <person name="Kubo M."/>
            <person name="Kurata T."/>
            <person name="Lalonde S."/>
            <person name="Li K."/>
            <person name="Li Y."/>
            <person name="Litt A."/>
            <person name="Lyons E."/>
            <person name="Manning G."/>
            <person name="Maruyama T."/>
            <person name="Michael T.P."/>
            <person name="Mikami K."/>
            <person name="Miyazaki S."/>
            <person name="Morinaga S."/>
            <person name="Murata T."/>
            <person name="Mueller-Roeber B."/>
            <person name="Nelson D.R."/>
            <person name="Obara M."/>
            <person name="Oguri Y."/>
            <person name="Olmstead R.G."/>
            <person name="Onodera N."/>
            <person name="Petersen B.L."/>
            <person name="Pils B."/>
            <person name="Prigge M."/>
            <person name="Rensing S.A."/>
            <person name="Riano-Pachon D.M."/>
            <person name="Roberts A.W."/>
            <person name="Sato Y."/>
            <person name="Scheller H.V."/>
            <person name="Schulz B."/>
            <person name="Schulz C."/>
            <person name="Shakirov E.V."/>
            <person name="Shibagaki N."/>
            <person name="Shinohara N."/>
            <person name="Shippen D.E."/>
            <person name="Soerensen I."/>
            <person name="Sotooka R."/>
            <person name="Sugimoto N."/>
            <person name="Sugita M."/>
            <person name="Sumikawa N."/>
            <person name="Tanurdzic M."/>
            <person name="Theissen G."/>
            <person name="Ulvskov P."/>
            <person name="Wakazuki S."/>
            <person name="Weng J.K."/>
            <person name="Willats W.W."/>
            <person name="Wipf D."/>
            <person name="Wolf P.G."/>
            <person name="Yang L."/>
            <person name="Zimmer A.D."/>
            <person name="Zhu Q."/>
            <person name="Mitros T."/>
            <person name="Hellsten U."/>
            <person name="Loque D."/>
            <person name="Otillar R."/>
            <person name="Salamov A."/>
            <person name="Schmutz J."/>
            <person name="Shapiro H."/>
            <person name="Lindquist E."/>
            <person name="Lucas S."/>
            <person name="Rokhsar D."/>
            <person name="Grigoriev I.V."/>
        </authorList>
    </citation>
    <scope>NUCLEOTIDE SEQUENCE [LARGE SCALE GENOMIC DNA]</scope>
</reference>
<feature type="compositionally biased region" description="Basic and acidic residues" evidence="1">
    <location>
        <begin position="315"/>
        <end position="326"/>
    </location>
</feature>
<accession>D8T2H7</accession>
<feature type="compositionally biased region" description="Basic residues" evidence="1">
    <location>
        <begin position="327"/>
        <end position="345"/>
    </location>
</feature>
<dbReference type="InParanoid" id="D8T2H7"/>
<evidence type="ECO:0000313" key="3">
    <source>
        <dbReference type="Proteomes" id="UP000001514"/>
    </source>
</evidence>
<dbReference type="Proteomes" id="UP000001514">
    <property type="component" value="Unassembled WGS sequence"/>
</dbReference>
<dbReference type="HOGENOM" id="CLU_069251_0_0_1"/>
<evidence type="ECO:0000256" key="1">
    <source>
        <dbReference type="SAM" id="MobiDB-lite"/>
    </source>
</evidence>
<keyword evidence="3" id="KW-1185">Reference proteome</keyword>
<gene>
    <name evidence="2" type="ORF">SELMODRAFT_428333</name>
</gene>
<sequence>MARRTQTGNTYLMARLRAKALLTAAQGDALDCNPKEFVYKGQISTLKSFEGICEAQKAKLSVSDTGISWKAGMSFRLEDKVCYVEDMVTPILAETLDRLGEHYLTDDTMLHLGTPIKLNPSGSRAVGAIFHIALADPDEGEGEEFNSDDDSVGFIVFGVARTLPELLEACNELLAANPAVRIVLGVKQYEMKTEQLVAIRSCKQGDGTVEKKAVSFGSKALDPSTVLLLERDGAQVSGVGLGGVACDRIGLEGYQMELPPADVVIDLYHLQRLLDGVTNEAPEPVWNDLGYELTLTEEEQRAWCEERERLFAEMRERNKDVEDPCKKKPKSKSKSKSKTKHRRLA</sequence>
<dbReference type="Gramene" id="EFJ09101">
    <property type="protein sequence ID" value="EFJ09101"/>
    <property type="gene ID" value="SELMODRAFT_428333"/>
</dbReference>